<evidence type="ECO:0000313" key="1">
    <source>
        <dbReference type="EMBL" id="APT74372.1"/>
    </source>
</evidence>
<protein>
    <submittedName>
        <fullName evidence="1">Uncharacterized protein</fullName>
    </submittedName>
</protein>
<dbReference type="RefSeq" id="WP_012057656.1">
    <property type="nucleotide sequence ID" value="NZ_JYCZ01000014.1"/>
</dbReference>
<organism evidence="1 2">
    <name type="scientific">Thermosipho melanesiensis</name>
    <dbReference type="NCBI Taxonomy" id="46541"/>
    <lineage>
        <taxon>Bacteria</taxon>
        <taxon>Thermotogati</taxon>
        <taxon>Thermotogota</taxon>
        <taxon>Thermotogae</taxon>
        <taxon>Thermotogales</taxon>
        <taxon>Fervidobacteriaceae</taxon>
        <taxon>Thermosipho</taxon>
    </lineage>
</organism>
<gene>
    <name evidence="1" type="ORF">BW47_07690</name>
</gene>
<evidence type="ECO:0000313" key="2">
    <source>
        <dbReference type="Proteomes" id="UP000185490"/>
    </source>
</evidence>
<reference evidence="1 2" key="1">
    <citation type="submission" date="2014-02" db="EMBL/GenBank/DDBJ databases">
        <title>Diversity of Thermotogales isolates from hydrothermal vents.</title>
        <authorList>
            <person name="Haverkamp T.H.A."/>
            <person name="Lossouarn J."/>
            <person name="Geslin C."/>
            <person name="Nesbo C.L."/>
        </authorList>
    </citation>
    <scope>NUCLEOTIDE SEQUENCE [LARGE SCALE GENOMIC DNA]</scope>
    <source>
        <strain evidence="1 2">431</strain>
    </source>
</reference>
<sequence length="164" mass="19344">MLLEFEDGWIEYKKLTVRGIELLRKGRVIEALPFHIIRWSENVPITTKTCGMLKHETVELLRQKLLESVEPLLSIEGYKLKRWLNLMLSDIKMGNNVPEEDRQMYDFIKENYFQFVLAYVDHKGNIINLPESGGIFDQPVDWIIFLINFKTVFVEQLANKNKGR</sequence>
<proteinExistence type="predicted"/>
<accession>A0ABN4V398</accession>
<keyword evidence="2" id="KW-1185">Reference proteome</keyword>
<dbReference type="EMBL" id="CP007389">
    <property type="protein sequence ID" value="APT74372.1"/>
    <property type="molecule type" value="Genomic_DNA"/>
</dbReference>
<name>A0ABN4V398_9BACT</name>
<dbReference type="Proteomes" id="UP000185490">
    <property type="component" value="Chromosome"/>
</dbReference>